<dbReference type="AlphaFoldDB" id="A0AAV7JGP0"/>
<reference evidence="3 4" key="1">
    <citation type="journal article" date="2023" name="BMC Biol.">
        <title>The compact genome of the sponge Oopsacas minuta (Hexactinellida) is lacking key metazoan core genes.</title>
        <authorList>
            <person name="Santini S."/>
            <person name="Schenkelaars Q."/>
            <person name="Jourda C."/>
            <person name="Duchesne M."/>
            <person name="Belahbib H."/>
            <person name="Rocher C."/>
            <person name="Selva M."/>
            <person name="Riesgo A."/>
            <person name="Vervoort M."/>
            <person name="Leys S.P."/>
            <person name="Kodjabachian L."/>
            <person name="Le Bivic A."/>
            <person name="Borchiellini C."/>
            <person name="Claverie J.M."/>
            <person name="Renard E."/>
        </authorList>
    </citation>
    <scope>NUCLEOTIDE SEQUENCE [LARGE SCALE GENOMIC DNA]</scope>
    <source>
        <strain evidence="3">SPO-2</strain>
    </source>
</reference>
<dbReference type="SUPFAM" id="SSF63829">
    <property type="entry name" value="Calcium-dependent phosphotriesterase"/>
    <property type="match status" value="1"/>
</dbReference>
<dbReference type="InterPro" id="IPR011042">
    <property type="entry name" value="6-blade_b-propeller_TolB-like"/>
</dbReference>
<keyword evidence="4" id="KW-1185">Reference proteome</keyword>
<dbReference type="GO" id="GO:0061630">
    <property type="term" value="F:ubiquitin protein ligase activity"/>
    <property type="evidence" value="ECO:0007669"/>
    <property type="project" value="TreeGrafter"/>
</dbReference>
<evidence type="ECO:0000256" key="2">
    <source>
        <dbReference type="PROSITE-ProRule" id="PRU00504"/>
    </source>
</evidence>
<protein>
    <submittedName>
        <fullName evidence="3">Uncharacterized protein</fullName>
    </submittedName>
</protein>
<dbReference type="EMBL" id="JAKMXF010000335">
    <property type="protein sequence ID" value="KAI6647947.1"/>
    <property type="molecule type" value="Genomic_DNA"/>
</dbReference>
<dbReference type="GO" id="GO:0000209">
    <property type="term" value="P:protein polyubiquitination"/>
    <property type="evidence" value="ECO:0007669"/>
    <property type="project" value="TreeGrafter"/>
</dbReference>
<evidence type="ECO:0000313" key="3">
    <source>
        <dbReference type="EMBL" id="KAI6647947.1"/>
    </source>
</evidence>
<comment type="caution">
    <text evidence="3">The sequence shown here is derived from an EMBL/GenBank/DDBJ whole genome shotgun (WGS) entry which is preliminary data.</text>
</comment>
<name>A0AAV7JGP0_9METZ</name>
<dbReference type="Proteomes" id="UP001165289">
    <property type="component" value="Unassembled WGS sequence"/>
</dbReference>
<evidence type="ECO:0000313" key="4">
    <source>
        <dbReference type="Proteomes" id="UP001165289"/>
    </source>
</evidence>
<dbReference type="PANTHER" id="PTHR24104">
    <property type="entry name" value="E3 UBIQUITIN-PROTEIN LIGASE NHLRC1-RELATED"/>
    <property type="match status" value="1"/>
</dbReference>
<sequence>MATHFPESIMPFFDNLAIEINQCINKLISLLNERRDHLFATLADKCEEMREDLEARKNIDKDLVETRIMIENQLKHNMFQSLQMTMLAETKHKQEKLRRSAPPYQNLRFLCSTKYLEERIACLGEIAEIRPDSPSVVPKPANNDTPLENSCLSMPISHPIYDIPPLIPTKDSEPPKAPIDPMQTVPNTTAFQQPIVETVVIKQGSGPGELAKPRGVTVHPESGHIYVTDMSNRRINIFSQIGCYIKHFGYRHLKKPWGIVIHHEDIYIADIGHHAIVQYKVKDLTMKRRVGEKGSGSQAFNSPKQLAISPNNDIYVADELNDRLQIMTAKLKFSGSLSHKIMSRPVDVKFLKNELYVLSYTDDPCIHVFSLTGEMFRSIITGGKGMQVRGAYSFCLDQHKNIVVSNYWANQIIVFSQKGKIIHRIGQYGHEAGMFHYPTGVVMNKTKLICVSSNKNFGLQIFST</sequence>
<proteinExistence type="predicted"/>
<dbReference type="PANTHER" id="PTHR24104:SF25">
    <property type="entry name" value="PROTEIN LIN-41"/>
    <property type="match status" value="1"/>
</dbReference>
<dbReference type="Gene3D" id="2.120.10.30">
    <property type="entry name" value="TolB, C-terminal domain"/>
    <property type="match status" value="2"/>
</dbReference>
<dbReference type="PROSITE" id="PS51125">
    <property type="entry name" value="NHL"/>
    <property type="match status" value="2"/>
</dbReference>
<keyword evidence="1" id="KW-0677">Repeat</keyword>
<gene>
    <name evidence="3" type="ORF">LOD99_8407</name>
</gene>
<dbReference type="GO" id="GO:0043161">
    <property type="term" value="P:proteasome-mediated ubiquitin-dependent protein catabolic process"/>
    <property type="evidence" value="ECO:0007669"/>
    <property type="project" value="TreeGrafter"/>
</dbReference>
<dbReference type="InterPro" id="IPR050952">
    <property type="entry name" value="TRIM-NHL_E3_ligases"/>
</dbReference>
<feature type="repeat" description="NHL" evidence="2">
    <location>
        <begin position="204"/>
        <end position="241"/>
    </location>
</feature>
<feature type="repeat" description="NHL" evidence="2">
    <location>
        <begin position="287"/>
        <end position="330"/>
    </location>
</feature>
<evidence type="ECO:0000256" key="1">
    <source>
        <dbReference type="ARBA" id="ARBA00022737"/>
    </source>
</evidence>
<dbReference type="InterPro" id="IPR001258">
    <property type="entry name" value="NHL_repeat"/>
</dbReference>
<dbReference type="CDD" id="cd05819">
    <property type="entry name" value="NHL"/>
    <property type="match status" value="1"/>
</dbReference>
<organism evidence="3 4">
    <name type="scientific">Oopsacas minuta</name>
    <dbReference type="NCBI Taxonomy" id="111878"/>
    <lineage>
        <taxon>Eukaryota</taxon>
        <taxon>Metazoa</taxon>
        <taxon>Porifera</taxon>
        <taxon>Hexactinellida</taxon>
        <taxon>Hexasterophora</taxon>
        <taxon>Lyssacinosida</taxon>
        <taxon>Leucopsacidae</taxon>
        <taxon>Oopsacas</taxon>
    </lineage>
</organism>
<accession>A0AAV7JGP0</accession>
<dbReference type="GO" id="GO:0008270">
    <property type="term" value="F:zinc ion binding"/>
    <property type="evidence" value="ECO:0007669"/>
    <property type="project" value="UniProtKB-KW"/>
</dbReference>